<dbReference type="Pfam" id="PF00107">
    <property type="entry name" value="ADH_zinc_N"/>
    <property type="match status" value="1"/>
</dbReference>
<dbReference type="SUPFAM" id="SSF50129">
    <property type="entry name" value="GroES-like"/>
    <property type="match status" value="1"/>
</dbReference>
<dbReference type="InterPro" id="IPR045010">
    <property type="entry name" value="MDR_fam"/>
</dbReference>
<reference evidence="4 5" key="1">
    <citation type="journal article" date="2023" name="G3 (Bethesda)">
        <title>A haplotype-resolved chromosome-scale genome for Quercus rubra L. provides insights into the genetics of adaptive traits for red oak species.</title>
        <authorList>
            <person name="Kapoor B."/>
            <person name="Jenkins J."/>
            <person name="Schmutz J."/>
            <person name="Zhebentyayeva T."/>
            <person name="Kuelheim C."/>
            <person name="Coggeshall M."/>
            <person name="Heim C."/>
            <person name="Lasky J.R."/>
            <person name="Leites L."/>
            <person name="Islam-Faridi N."/>
            <person name="Romero-Severson J."/>
            <person name="DeLeo V.L."/>
            <person name="Lucas S.M."/>
            <person name="Lazic D."/>
            <person name="Gailing O."/>
            <person name="Carlson J."/>
            <person name="Staton M."/>
        </authorList>
    </citation>
    <scope>NUCLEOTIDE SEQUENCE [LARGE SCALE GENOMIC DNA]</scope>
    <source>
        <strain evidence="4">Pseudo-F2</strain>
    </source>
</reference>
<evidence type="ECO:0000256" key="1">
    <source>
        <dbReference type="ARBA" id="ARBA00023002"/>
    </source>
</evidence>
<name>A0AAN7EQV3_QUERU</name>
<keyword evidence="1" id="KW-0560">Oxidoreductase</keyword>
<organism evidence="4 5">
    <name type="scientific">Quercus rubra</name>
    <name type="common">Northern red oak</name>
    <name type="synonym">Quercus borealis</name>
    <dbReference type="NCBI Taxonomy" id="3512"/>
    <lineage>
        <taxon>Eukaryota</taxon>
        <taxon>Viridiplantae</taxon>
        <taxon>Streptophyta</taxon>
        <taxon>Embryophyta</taxon>
        <taxon>Tracheophyta</taxon>
        <taxon>Spermatophyta</taxon>
        <taxon>Magnoliopsida</taxon>
        <taxon>eudicotyledons</taxon>
        <taxon>Gunneridae</taxon>
        <taxon>Pentapetalae</taxon>
        <taxon>rosids</taxon>
        <taxon>fabids</taxon>
        <taxon>Fagales</taxon>
        <taxon>Fagaceae</taxon>
        <taxon>Quercus</taxon>
    </lineage>
</organism>
<dbReference type="Proteomes" id="UP001324115">
    <property type="component" value="Unassembled WGS sequence"/>
</dbReference>
<dbReference type="Gene3D" id="3.40.50.720">
    <property type="entry name" value="NAD(P)-binding Rossmann-like Domain"/>
    <property type="match status" value="2"/>
</dbReference>
<protein>
    <recommendedName>
        <fullName evidence="6">Enoyl reductase (ER) domain-containing protein</fullName>
    </recommendedName>
</protein>
<dbReference type="InterPro" id="IPR036291">
    <property type="entry name" value="NAD(P)-bd_dom_sf"/>
</dbReference>
<dbReference type="Gene3D" id="3.90.180.10">
    <property type="entry name" value="Medium-chain alcohol dehydrogenases, catalytic domain"/>
    <property type="match status" value="2"/>
</dbReference>
<dbReference type="GO" id="GO:0032440">
    <property type="term" value="F:2-alkenal reductase [NAD(P)H] activity"/>
    <property type="evidence" value="ECO:0007669"/>
    <property type="project" value="TreeGrafter"/>
</dbReference>
<keyword evidence="5" id="KW-1185">Reference proteome</keyword>
<dbReference type="Pfam" id="PF16884">
    <property type="entry name" value="ADH_N_2"/>
    <property type="match status" value="1"/>
</dbReference>
<dbReference type="AlphaFoldDB" id="A0AAN7EQV3"/>
<evidence type="ECO:0000259" key="2">
    <source>
        <dbReference type="Pfam" id="PF00107"/>
    </source>
</evidence>
<dbReference type="EMBL" id="JAXUIC010000008">
    <property type="protein sequence ID" value="KAK4577270.1"/>
    <property type="molecule type" value="Genomic_DNA"/>
</dbReference>
<dbReference type="PANTHER" id="PTHR43205:SF80">
    <property type="entry name" value="2-ALKENAL REDUCTASE (NADP(+)-DEPENDENT)-LIKE"/>
    <property type="match status" value="1"/>
</dbReference>
<evidence type="ECO:0000259" key="3">
    <source>
        <dbReference type="Pfam" id="PF16884"/>
    </source>
</evidence>
<sequence>MASVVESREWHLAAYAPEGVPTSDHLKLRTVTLSLDVDSIPDHHLIVQNIFISVDPYQRTLIPIHLPKKIIGSKFIELKLGSIIHVVSAGTIAKVIRSRDSSYREGDIIVNLYSPVAEYCVIPSALHLRKVDPASKLPLQEYLSSLGLLGFAAWVGIEVIGDPKPGSNVFVSATAGGVGMFAGQLAKLKGCKVIGSTGSDEKVKLIKEEFGYDDAFNYKTETNLDAALSKYFPNGIDIYFDNVGGEMLEAVLNHIWTERQGVRNLLNMVGKEVRMEGFLMCSHPNRFGDFAKEMESHIKEGKISSKLKIYLGIESYLESLGSLFTSSNFGKVIIEVKK</sequence>
<dbReference type="PANTHER" id="PTHR43205">
    <property type="entry name" value="PROSTAGLANDIN REDUCTASE"/>
    <property type="match status" value="1"/>
</dbReference>
<evidence type="ECO:0008006" key="6">
    <source>
        <dbReference type="Google" id="ProtNLM"/>
    </source>
</evidence>
<dbReference type="SUPFAM" id="SSF51735">
    <property type="entry name" value="NAD(P)-binding Rossmann-fold domains"/>
    <property type="match status" value="1"/>
</dbReference>
<dbReference type="InterPro" id="IPR011032">
    <property type="entry name" value="GroES-like_sf"/>
</dbReference>
<feature type="domain" description="Alcohol dehydrogenase-like C-terminal" evidence="2">
    <location>
        <begin position="177"/>
        <end position="254"/>
    </location>
</feature>
<feature type="domain" description="Oxidoreductase N-terminal" evidence="3">
    <location>
        <begin position="8"/>
        <end position="120"/>
    </location>
</feature>
<dbReference type="InterPro" id="IPR041694">
    <property type="entry name" value="ADH_N_2"/>
</dbReference>
<gene>
    <name evidence="4" type="ORF">RGQ29_027691</name>
</gene>
<comment type="caution">
    <text evidence="4">The sequence shown here is derived from an EMBL/GenBank/DDBJ whole genome shotgun (WGS) entry which is preliminary data.</text>
</comment>
<dbReference type="InterPro" id="IPR013149">
    <property type="entry name" value="ADH-like_C"/>
</dbReference>
<evidence type="ECO:0000313" key="4">
    <source>
        <dbReference type="EMBL" id="KAK4577270.1"/>
    </source>
</evidence>
<evidence type="ECO:0000313" key="5">
    <source>
        <dbReference type="Proteomes" id="UP001324115"/>
    </source>
</evidence>
<proteinExistence type="predicted"/>
<accession>A0AAN7EQV3</accession>